<feature type="region of interest" description="Disordered" evidence="1">
    <location>
        <begin position="18"/>
        <end position="39"/>
    </location>
</feature>
<sequence length="62" mass="6682">MSKILPLPYTSLRTGFGVLPPPTVDGEGSEEEARECEQNGRKNGLVVVHGFGHGGMRAERLC</sequence>
<dbReference type="Proteomes" id="UP000507222">
    <property type="component" value="Unassembled WGS sequence"/>
</dbReference>
<evidence type="ECO:0000313" key="5">
    <source>
        <dbReference type="Proteomes" id="UP000507245"/>
    </source>
</evidence>
<evidence type="ECO:0000313" key="3">
    <source>
        <dbReference type="EMBL" id="CAB4320886.1"/>
    </source>
</evidence>
<dbReference type="EMBL" id="CAEKDK010000008">
    <property type="protein sequence ID" value="CAB4290565.1"/>
    <property type="molecule type" value="Genomic_DNA"/>
</dbReference>
<organism evidence="2 4">
    <name type="scientific">Prunus armeniaca</name>
    <name type="common">Apricot</name>
    <name type="synonym">Armeniaca vulgaris</name>
    <dbReference type="NCBI Taxonomy" id="36596"/>
    <lineage>
        <taxon>Eukaryota</taxon>
        <taxon>Viridiplantae</taxon>
        <taxon>Streptophyta</taxon>
        <taxon>Embryophyta</taxon>
        <taxon>Tracheophyta</taxon>
        <taxon>Spermatophyta</taxon>
        <taxon>Magnoliopsida</taxon>
        <taxon>eudicotyledons</taxon>
        <taxon>Gunneridae</taxon>
        <taxon>Pentapetalae</taxon>
        <taxon>rosids</taxon>
        <taxon>fabids</taxon>
        <taxon>Rosales</taxon>
        <taxon>Rosaceae</taxon>
        <taxon>Amygdaloideae</taxon>
        <taxon>Amygdaleae</taxon>
        <taxon>Prunus</taxon>
    </lineage>
</organism>
<proteinExistence type="predicted"/>
<evidence type="ECO:0000256" key="1">
    <source>
        <dbReference type="SAM" id="MobiDB-lite"/>
    </source>
</evidence>
<reference evidence="5" key="1">
    <citation type="journal article" date="2020" name="Genome Biol.">
        <title>Gamete binning: chromosome-level and haplotype-resolved genome assembly enabled by high-throughput single-cell sequencing of gamete genomes.</title>
        <authorList>
            <person name="Campoy J.A."/>
            <person name="Sun H."/>
            <person name="Goel M."/>
            <person name="Jiao W.-B."/>
            <person name="Folz-Donahue K."/>
            <person name="Wang N."/>
            <person name="Rubio M."/>
            <person name="Liu C."/>
            <person name="Kukat C."/>
            <person name="Ruiz D."/>
            <person name="Huettel B."/>
            <person name="Schneeberger K."/>
        </authorList>
    </citation>
    <scope>NUCLEOTIDE SEQUENCE [LARGE SCALE GENOMIC DNA]</scope>
    <source>
        <strain evidence="5">cv. Rojo Pasion</strain>
    </source>
</reference>
<evidence type="ECO:0000313" key="4">
    <source>
        <dbReference type="Proteomes" id="UP000507222"/>
    </source>
</evidence>
<evidence type="ECO:0000313" key="2">
    <source>
        <dbReference type="EMBL" id="CAB4290565.1"/>
    </source>
</evidence>
<dbReference type="Proteomes" id="UP000507245">
    <property type="component" value="Unassembled WGS sequence"/>
</dbReference>
<name>A0A6J5VT64_PRUAR</name>
<dbReference type="EMBL" id="CAEKKB010000008">
    <property type="protein sequence ID" value="CAB4320886.1"/>
    <property type="molecule type" value="Genomic_DNA"/>
</dbReference>
<dbReference type="AlphaFoldDB" id="A0A6J5VT64"/>
<accession>A0A6J5VT64</accession>
<protein>
    <submittedName>
        <fullName evidence="2">Uncharacterized protein</fullName>
    </submittedName>
</protein>
<keyword evidence="5" id="KW-1185">Reference proteome</keyword>
<reference evidence="2 4" key="2">
    <citation type="submission" date="2020-05" db="EMBL/GenBank/DDBJ databases">
        <authorList>
            <person name="Campoy J."/>
            <person name="Schneeberger K."/>
            <person name="Spophaly S."/>
        </authorList>
    </citation>
    <scope>NUCLEOTIDE SEQUENCE [LARGE SCALE GENOMIC DNA]</scope>
    <source>
        <strain evidence="2">PruArmRojPasFocal</strain>
    </source>
</reference>
<gene>
    <name evidence="2" type="ORF">CURHAP_LOCUS50649</name>
    <name evidence="3" type="ORF">ORAREDHAP_LOCUS49921</name>
</gene>